<proteinExistence type="predicted"/>
<dbReference type="InterPro" id="IPR007853">
    <property type="entry name" value="Znf_DNL-typ"/>
</dbReference>
<evidence type="ECO:0000313" key="8">
    <source>
        <dbReference type="Proteomes" id="UP000054018"/>
    </source>
</evidence>
<organism evidence="7 8">
    <name type="scientific">Pisolithus microcarpus 441</name>
    <dbReference type="NCBI Taxonomy" id="765257"/>
    <lineage>
        <taxon>Eukaryota</taxon>
        <taxon>Fungi</taxon>
        <taxon>Dikarya</taxon>
        <taxon>Basidiomycota</taxon>
        <taxon>Agaricomycotina</taxon>
        <taxon>Agaricomycetes</taxon>
        <taxon>Agaricomycetidae</taxon>
        <taxon>Boletales</taxon>
        <taxon>Sclerodermatineae</taxon>
        <taxon>Pisolithaceae</taxon>
        <taxon>Pisolithus</taxon>
    </lineage>
</organism>
<dbReference type="Proteomes" id="UP000054018">
    <property type="component" value="Unassembled WGS sequence"/>
</dbReference>
<reference evidence="7 8" key="1">
    <citation type="submission" date="2014-04" db="EMBL/GenBank/DDBJ databases">
        <authorList>
            <consortium name="DOE Joint Genome Institute"/>
            <person name="Kuo A."/>
            <person name="Kohler A."/>
            <person name="Costa M.D."/>
            <person name="Nagy L.G."/>
            <person name="Floudas D."/>
            <person name="Copeland A."/>
            <person name="Barry K.W."/>
            <person name="Cichocki N."/>
            <person name="Veneault-Fourrey C."/>
            <person name="LaButti K."/>
            <person name="Lindquist E.A."/>
            <person name="Lipzen A."/>
            <person name="Lundell T."/>
            <person name="Morin E."/>
            <person name="Murat C."/>
            <person name="Sun H."/>
            <person name="Tunlid A."/>
            <person name="Henrissat B."/>
            <person name="Grigoriev I.V."/>
            <person name="Hibbett D.S."/>
            <person name="Martin F."/>
            <person name="Nordberg H.P."/>
            <person name="Cantor M.N."/>
            <person name="Hua S.X."/>
        </authorList>
    </citation>
    <scope>NUCLEOTIDE SEQUENCE [LARGE SCALE GENOMIC DNA]</scope>
    <source>
        <strain evidence="7 8">441</strain>
    </source>
</reference>
<dbReference type="GO" id="GO:0005739">
    <property type="term" value="C:mitochondrion"/>
    <property type="evidence" value="ECO:0007669"/>
    <property type="project" value="TreeGrafter"/>
</dbReference>
<name>A0A0C9ZDW7_9AGAM</name>
<sequence length="163" mass="18118">MLASRWLKNAPHTLHRAASVRALVVARSRLRLADIRTISSKASPEQPNTDTTKLSSTTSPASKQSDVDPPEPRLVIAFTCAVEKCNHRSAHSFTKRAYASGVVIIQCPNCKNRHLIADNLGWFKDTMEDGKLKNIEDILRTRGESVRKAKLDSVDGDIEFVDH</sequence>
<evidence type="ECO:0000256" key="4">
    <source>
        <dbReference type="PROSITE-ProRule" id="PRU00834"/>
    </source>
</evidence>
<feature type="domain" description="DNL-type" evidence="6">
    <location>
        <begin position="69"/>
        <end position="163"/>
    </location>
</feature>
<dbReference type="EMBL" id="KN833811">
    <property type="protein sequence ID" value="KIK18148.1"/>
    <property type="molecule type" value="Genomic_DNA"/>
</dbReference>
<dbReference type="AlphaFoldDB" id="A0A0C9ZDW7"/>
<accession>A0A0C9ZDW7</accession>
<evidence type="ECO:0000259" key="6">
    <source>
        <dbReference type="PROSITE" id="PS51501"/>
    </source>
</evidence>
<dbReference type="PANTHER" id="PTHR20922">
    <property type="entry name" value="DNL-TYPE ZINC FINGER PROTEIN"/>
    <property type="match status" value="1"/>
</dbReference>
<dbReference type="InterPro" id="IPR024158">
    <property type="entry name" value="Mt_import_TIM15"/>
</dbReference>
<dbReference type="PROSITE" id="PS51501">
    <property type="entry name" value="ZF_DNL"/>
    <property type="match status" value="1"/>
</dbReference>
<keyword evidence="3" id="KW-0862">Zinc</keyword>
<evidence type="ECO:0000313" key="7">
    <source>
        <dbReference type="EMBL" id="KIK18148.1"/>
    </source>
</evidence>
<dbReference type="PANTHER" id="PTHR20922:SF13">
    <property type="entry name" value="DNL-TYPE ZINC FINGER PROTEIN"/>
    <property type="match status" value="1"/>
</dbReference>
<evidence type="ECO:0000256" key="2">
    <source>
        <dbReference type="ARBA" id="ARBA00022771"/>
    </source>
</evidence>
<dbReference type="GO" id="GO:0050821">
    <property type="term" value="P:protein stabilization"/>
    <property type="evidence" value="ECO:0007669"/>
    <property type="project" value="TreeGrafter"/>
</dbReference>
<dbReference type="Pfam" id="PF05180">
    <property type="entry name" value="zf-DNL"/>
    <property type="match status" value="1"/>
</dbReference>
<protein>
    <recommendedName>
        <fullName evidence="6">DNL-type domain-containing protein</fullName>
    </recommendedName>
</protein>
<keyword evidence="2 4" id="KW-0863">Zinc-finger</keyword>
<feature type="region of interest" description="Disordered" evidence="5">
    <location>
        <begin position="38"/>
        <end position="70"/>
    </location>
</feature>
<dbReference type="GO" id="GO:0030150">
    <property type="term" value="P:protein import into mitochondrial matrix"/>
    <property type="evidence" value="ECO:0007669"/>
    <property type="project" value="TreeGrafter"/>
</dbReference>
<evidence type="ECO:0000256" key="5">
    <source>
        <dbReference type="SAM" id="MobiDB-lite"/>
    </source>
</evidence>
<dbReference type="OrthoDB" id="512667at2759"/>
<feature type="compositionally biased region" description="Polar residues" evidence="5">
    <location>
        <begin position="38"/>
        <end position="64"/>
    </location>
</feature>
<dbReference type="GO" id="GO:0008270">
    <property type="term" value="F:zinc ion binding"/>
    <property type="evidence" value="ECO:0007669"/>
    <property type="project" value="UniProtKB-KW"/>
</dbReference>
<gene>
    <name evidence="7" type="ORF">PISMIDRAFT_109939</name>
</gene>
<keyword evidence="1" id="KW-0479">Metal-binding</keyword>
<dbReference type="STRING" id="765257.A0A0C9ZDW7"/>
<keyword evidence="8" id="KW-1185">Reference proteome</keyword>
<reference evidence="8" key="2">
    <citation type="submission" date="2015-01" db="EMBL/GenBank/DDBJ databases">
        <title>Evolutionary Origins and Diversification of the Mycorrhizal Mutualists.</title>
        <authorList>
            <consortium name="DOE Joint Genome Institute"/>
            <consortium name="Mycorrhizal Genomics Consortium"/>
            <person name="Kohler A."/>
            <person name="Kuo A."/>
            <person name="Nagy L.G."/>
            <person name="Floudas D."/>
            <person name="Copeland A."/>
            <person name="Barry K.W."/>
            <person name="Cichocki N."/>
            <person name="Veneault-Fourrey C."/>
            <person name="LaButti K."/>
            <person name="Lindquist E.A."/>
            <person name="Lipzen A."/>
            <person name="Lundell T."/>
            <person name="Morin E."/>
            <person name="Murat C."/>
            <person name="Riley R."/>
            <person name="Ohm R."/>
            <person name="Sun H."/>
            <person name="Tunlid A."/>
            <person name="Henrissat B."/>
            <person name="Grigoriev I.V."/>
            <person name="Hibbett D.S."/>
            <person name="Martin F."/>
        </authorList>
    </citation>
    <scope>NUCLEOTIDE SEQUENCE [LARGE SCALE GENOMIC DNA]</scope>
    <source>
        <strain evidence="8">441</strain>
    </source>
</reference>
<dbReference type="GO" id="GO:0051087">
    <property type="term" value="F:protein-folding chaperone binding"/>
    <property type="evidence" value="ECO:0007669"/>
    <property type="project" value="TreeGrafter"/>
</dbReference>
<evidence type="ECO:0000256" key="1">
    <source>
        <dbReference type="ARBA" id="ARBA00022723"/>
    </source>
</evidence>
<evidence type="ECO:0000256" key="3">
    <source>
        <dbReference type="ARBA" id="ARBA00022833"/>
    </source>
</evidence>
<dbReference type="GO" id="GO:0006457">
    <property type="term" value="P:protein folding"/>
    <property type="evidence" value="ECO:0007669"/>
    <property type="project" value="TreeGrafter"/>
</dbReference>
<dbReference type="HOGENOM" id="CLU_093902_2_1_1"/>